<sequence>MSPSGDPRTFLRWVNRCCRSNDCHGRVSRPARRASLACLPYTSSLLEYERRSSMLRGRRFLAGTVVVGSVLLGLPMTAFAQTLVPCNEAALKNAVAAANSAGGGTLNLTPACTYTLTTPENPGNGLPIITTPVRINGNSATITRSSSAPDFRFFRVAAGSTLTLSALTLRNGRADNGGAIFVDGGRLALSTSTVTGNTATQVGGGIYSLGTVEVSNSTLSNNTAVQGGGFNNQGISATFTGSTVTGNHAITGAAEPFGGGILNASPLTLNNTRIDGNDATGSGASGGGVWNFGDLTLSGSPVLNNVASGDEAEGGGLWNGDSLTVRNGQVLGNTATGTDAQGGGIYNDTGTTTLQNVAVITNRAVGSGADGGGIFRLAGTVTITTSTVVANQPNNCRPAIPGCS</sequence>
<keyword evidence="3" id="KW-1185">Reference proteome</keyword>
<dbReference type="Gene3D" id="2.160.20.10">
    <property type="entry name" value="Single-stranded right-handed beta-helix, Pectin lyase-like"/>
    <property type="match status" value="1"/>
</dbReference>
<reference evidence="2 3" key="1">
    <citation type="submission" date="2022-03" db="EMBL/GenBank/DDBJ databases">
        <title>Pseudonocardia alaer sp. nov., a novel actinomycete isolated from reed forest soil.</title>
        <authorList>
            <person name="Wang L."/>
        </authorList>
    </citation>
    <scope>NUCLEOTIDE SEQUENCE [LARGE SCALE GENOMIC DNA]</scope>
    <source>
        <strain evidence="2 3">Y-16303</strain>
    </source>
</reference>
<dbReference type="SUPFAM" id="SSF51126">
    <property type="entry name" value="Pectin lyase-like"/>
    <property type="match status" value="1"/>
</dbReference>
<dbReference type="RefSeq" id="WP_241036840.1">
    <property type="nucleotide sequence ID" value="NZ_BAAAJF010000036.1"/>
</dbReference>
<dbReference type="PANTHER" id="PTHR11319">
    <property type="entry name" value="G PROTEIN-COUPLED RECEPTOR-RELATED"/>
    <property type="match status" value="1"/>
</dbReference>
<evidence type="ECO:0000313" key="3">
    <source>
        <dbReference type="Proteomes" id="UP001299970"/>
    </source>
</evidence>
<evidence type="ECO:0000313" key="2">
    <source>
        <dbReference type="EMBL" id="MCH6166804.1"/>
    </source>
</evidence>
<dbReference type="InterPro" id="IPR012334">
    <property type="entry name" value="Pectin_lyas_fold"/>
</dbReference>
<protein>
    <recommendedName>
        <fullName evidence="4">Outer membrane repeat protein</fullName>
    </recommendedName>
</protein>
<name>A0ABS9TE38_9PSEU</name>
<dbReference type="InterPro" id="IPR011050">
    <property type="entry name" value="Pectin_lyase_fold/virulence"/>
</dbReference>
<keyword evidence="1" id="KW-0812">Transmembrane</keyword>
<accession>A0ABS9TE38</accession>
<organism evidence="2 3">
    <name type="scientific">Pseudonocardia alaniniphila</name>
    <dbReference type="NCBI Taxonomy" id="75291"/>
    <lineage>
        <taxon>Bacteria</taxon>
        <taxon>Bacillati</taxon>
        <taxon>Actinomycetota</taxon>
        <taxon>Actinomycetes</taxon>
        <taxon>Pseudonocardiales</taxon>
        <taxon>Pseudonocardiaceae</taxon>
        <taxon>Pseudonocardia</taxon>
    </lineage>
</organism>
<feature type="transmembrane region" description="Helical" evidence="1">
    <location>
        <begin position="60"/>
        <end position="80"/>
    </location>
</feature>
<keyword evidence="1" id="KW-1133">Transmembrane helix</keyword>
<dbReference type="Proteomes" id="UP001299970">
    <property type="component" value="Unassembled WGS sequence"/>
</dbReference>
<keyword evidence="1" id="KW-0472">Membrane</keyword>
<gene>
    <name evidence="2" type="ORF">MMF94_14035</name>
</gene>
<proteinExistence type="predicted"/>
<dbReference type="PANTHER" id="PTHR11319:SF35">
    <property type="entry name" value="OUTER MEMBRANE PROTEIN PMPC-RELATED"/>
    <property type="match status" value="1"/>
</dbReference>
<evidence type="ECO:0000256" key="1">
    <source>
        <dbReference type="SAM" id="Phobius"/>
    </source>
</evidence>
<dbReference type="EMBL" id="JAKXMK010000011">
    <property type="protein sequence ID" value="MCH6166804.1"/>
    <property type="molecule type" value="Genomic_DNA"/>
</dbReference>
<evidence type="ECO:0008006" key="4">
    <source>
        <dbReference type="Google" id="ProtNLM"/>
    </source>
</evidence>
<comment type="caution">
    <text evidence="2">The sequence shown here is derived from an EMBL/GenBank/DDBJ whole genome shotgun (WGS) entry which is preliminary data.</text>
</comment>